<protein>
    <submittedName>
        <fullName evidence="1">Uncharacterized protein</fullName>
    </submittedName>
</protein>
<organism evidence="1 2">
    <name type="scientific">Candidatus Yanofskybacteria bacterium RIFCSPLOWO2_02_FULL_47_9b</name>
    <dbReference type="NCBI Taxonomy" id="1802708"/>
    <lineage>
        <taxon>Bacteria</taxon>
        <taxon>Candidatus Yanofskyibacteriota</taxon>
    </lineage>
</organism>
<dbReference type="Proteomes" id="UP000178155">
    <property type="component" value="Unassembled WGS sequence"/>
</dbReference>
<proteinExistence type="predicted"/>
<dbReference type="EMBL" id="MGKW01000037">
    <property type="protein sequence ID" value="OGN33140.1"/>
    <property type="molecule type" value="Genomic_DNA"/>
</dbReference>
<evidence type="ECO:0000313" key="2">
    <source>
        <dbReference type="Proteomes" id="UP000178155"/>
    </source>
</evidence>
<sequence length="135" mass="15657">MDPKRRLFRKLGENANWEPVPKGDGLSVEDLVGAGTDRGTLGEVGVLEILRRLNDLRPDSLSVSFEFRDTPRHLFMRYRKEEKSWSEWRDTGDPSGLLVLSGYDTRVGKEQDLILVLKNRHLESGYEVEYEFRDM</sequence>
<gene>
    <name evidence="1" type="ORF">A3I39_02605</name>
</gene>
<accession>A0A1F8H7E2</accession>
<name>A0A1F8H7E2_9BACT</name>
<evidence type="ECO:0000313" key="1">
    <source>
        <dbReference type="EMBL" id="OGN33140.1"/>
    </source>
</evidence>
<reference evidence="1 2" key="1">
    <citation type="journal article" date="2016" name="Nat. Commun.">
        <title>Thousands of microbial genomes shed light on interconnected biogeochemical processes in an aquifer system.</title>
        <authorList>
            <person name="Anantharaman K."/>
            <person name="Brown C.T."/>
            <person name="Hug L.A."/>
            <person name="Sharon I."/>
            <person name="Castelle C.J."/>
            <person name="Probst A.J."/>
            <person name="Thomas B.C."/>
            <person name="Singh A."/>
            <person name="Wilkins M.J."/>
            <person name="Karaoz U."/>
            <person name="Brodie E.L."/>
            <person name="Williams K.H."/>
            <person name="Hubbard S.S."/>
            <person name="Banfield J.F."/>
        </authorList>
    </citation>
    <scope>NUCLEOTIDE SEQUENCE [LARGE SCALE GENOMIC DNA]</scope>
</reference>
<dbReference type="AlphaFoldDB" id="A0A1F8H7E2"/>
<comment type="caution">
    <text evidence="1">The sequence shown here is derived from an EMBL/GenBank/DDBJ whole genome shotgun (WGS) entry which is preliminary data.</text>
</comment>